<dbReference type="AlphaFoldDB" id="A0A848DG59"/>
<dbReference type="PANTHER" id="PTHR21310:SF40">
    <property type="entry name" value="AMINOGLYCOSIDE PHOSPHOTRANSFERASE DOMAIN-CONTAINING PROTEIN-RELATED"/>
    <property type="match status" value="1"/>
</dbReference>
<accession>A0A848DG59</accession>
<dbReference type="EMBL" id="JAAXKZ010000021">
    <property type="protein sequence ID" value="NMH91638.1"/>
    <property type="molecule type" value="Genomic_DNA"/>
</dbReference>
<dbReference type="InterPro" id="IPR051678">
    <property type="entry name" value="AGP_Transferase"/>
</dbReference>
<comment type="caution">
    <text evidence="2">The sequence shown here is derived from an EMBL/GenBank/DDBJ whole genome shotgun (WGS) entry which is preliminary data.</text>
</comment>
<organism evidence="2 3">
    <name type="scientific">Pseudonocardia bannensis</name>
    <dbReference type="NCBI Taxonomy" id="630973"/>
    <lineage>
        <taxon>Bacteria</taxon>
        <taxon>Bacillati</taxon>
        <taxon>Actinomycetota</taxon>
        <taxon>Actinomycetes</taxon>
        <taxon>Pseudonocardiales</taxon>
        <taxon>Pseudonocardiaceae</taxon>
        <taxon>Pseudonocardia</taxon>
    </lineage>
</organism>
<dbReference type="Gene3D" id="3.90.1200.10">
    <property type="match status" value="1"/>
</dbReference>
<evidence type="ECO:0000259" key="1">
    <source>
        <dbReference type="Pfam" id="PF01636"/>
    </source>
</evidence>
<dbReference type="Pfam" id="PF01636">
    <property type="entry name" value="APH"/>
    <property type="match status" value="1"/>
</dbReference>
<gene>
    <name evidence="2" type="ORF">HF519_08580</name>
</gene>
<evidence type="ECO:0000313" key="3">
    <source>
        <dbReference type="Proteomes" id="UP000586918"/>
    </source>
</evidence>
<feature type="domain" description="Aminoglycoside phosphotransferase" evidence="1">
    <location>
        <begin position="36"/>
        <end position="249"/>
    </location>
</feature>
<dbReference type="InterPro" id="IPR002575">
    <property type="entry name" value="Aminoglycoside_PTrfase"/>
</dbReference>
<evidence type="ECO:0000313" key="2">
    <source>
        <dbReference type="EMBL" id="NMH91638.1"/>
    </source>
</evidence>
<dbReference type="PANTHER" id="PTHR21310">
    <property type="entry name" value="AMINOGLYCOSIDE PHOSPHOTRANSFERASE-RELATED-RELATED"/>
    <property type="match status" value="1"/>
</dbReference>
<dbReference type="SUPFAM" id="SSF56112">
    <property type="entry name" value="Protein kinase-like (PK-like)"/>
    <property type="match status" value="1"/>
</dbReference>
<reference evidence="2 3" key="1">
    <citation type="submission" date="2020-04" db="EMBL/GenBank/DDBJ databases">
        <authorList>
            <person name="Klaysubun C."/>
            <person name="Duangmal K."/>
            <person name="Lipun K."/>
        </authorList>
    </citation>
    <scope>NUCLEOTIDE SEQUENCE [LARGE SCALE GENOMIC DNA]</scope>
    <source>
        <strain evidence="2 3">DSM 45300</strain>
    </source>
</reference>
<dbReference type="Proteomes" id="UP000586918">
    <property type="component" value="Unassembled WGS sequence"/>
</dbReference>
<keyword evidence="3" id="KW-1185">Reference proteome</keyword>
<dbReference type="InterPro" id="IPR011009">
    <property type="entry name" value="Kinase-like_dom_sf"/>
</dbReference>
<protein>
    <submittedName>
        <fullName evidence="2">Aminoglycoside phosphotransferase family protein</fullName>
    </submittedName>
</protein>
<sequence length="296" mass="33386">MTNQIDQDDSGALLHAAAQKVQLQDEPAELIRYGSNAVFRLPNRVIARVSRPGAQAGSVERQVAVARWLEELDYPATQVVDVEQPVVVGDRLVTFWKSVSDDEAYAGLADVAALIWRLHELDPPASIELPRLRPFGSPEAPLPSFPGLDEDDAAFLQERYRWAREAFEELPFALPRGVIHGDANVGNVILDRDRRPVLIDLDSFAVGPREWDLIQTALFYNRLGWHTREEYEAFVEVYGYDLLLWEGYEQLADIREIAMTAWLSRQAAESERSAAEAAKRIVAIRTGASRRDWSAY</sequence>
<proteinExistence type="predicted"/>
<dbReference type="GO" id="GO:0016740">
    <property type="term" value="F:transferase activity"/>
    <property type="evidence" value="ECO:0007669"/>
    <property type="project" value="UniProtKB-KW"/>
</dbReference>
<dbReference type="RefSeq" id="WP_169411935.1">
    <property type="nucleotide sequence ID" value="NZ_JAAXKZ010000021.1"/>
</dbReference>
<name>A0A848DG59_9PSEU</name>
<keyword evidence="2" id="KW-0808">Transferase</keyword>